<evidence type="ECO:0000313" key="8">
    <source>
        <dbReference type="Proteomes" id="UP001519654"/>
    </source>
</evidence>
<evidence type="ECO:0000256" key="1">
    <source>
        <dbReference type="ARBA" id="ARBA00007074"/>
    </source>
</evidence>
<gene>
    <name evidence="7" type="ORF">KOI35_32865</name>
</gene>
<evidence type="ECO:0000256" key="3">
    <source>
        <dbReference type="ARBA" id="ARBA00022801"/>
    </source>
</evidence>
<dbReference type="EMBL" id="JAHKKG010000011">
    <property type="protein sequence ID" value="MBU2668315.1"/>
    <property type="molecule type" value="Genomic_DNA"/>
</dbReference>
<sequence>MTLRRAVLLLAAAVIATSLFVAPSAASAAPRAAATAGPVSAAQAAAAALAARGTKIVAAARNQRGKPYRYGARGPSAFDCSGLAGYAYAKAGVRLPRTAQAQYRRARKITAAAARPGDLVFWVSGNHAYHVAVYAGAGQVWHAPKPGDRVKLAKIWNWKQVRFGRV</sequence>
<protein>
    <submittedName>
        <fullName evidence="7">C40 family peptidase</fullName>
    </submittedName>
</protein>
<dbReference type="PROSITE" id="PS51935">
    <property type="entry name" value="NLPC_P60"/>
    <property type="match status" value="1"/>
</dbReference>
<comment type="caution">
    <text evidence="7">The sequence shown here is derived from an EMBL/GenBank/DDBJ whole genome shotgun (WGS) entry which is preliminary data.</text>
</comment>
<evidence type="ECO:0000256" key="4">
    <source>
        <dbReference type="ARBA" id="ARBA00022807"/>
    </source>
</evidence>
<dbReference type="Gene3D" id="3.90.1720.10">
    <property type="entry name" value="endopeptidase domain like (from Nostoc punctiforme)"/>
    <property type="match status" value="1"/>
</dbReference>
<dbReference type="PANTHER" id="PTHR47359">
    <property type="entry name" value="PEPTIDOGLYCAN DL-ENDOPEPTIDASE CWLO"/>
    <property type="match status" value="1"/>
</dbReference>
<name>A0ABS5YXY7_9ACTN</name>
<accession>A0ABS5YXY7</accession>
<dbReference type="InterPro" id="IPR038765">
    <property type="entry name" value="Papain-like_cys_pep_sf"/>
</dbReference>
<dbReference type="SUPFAM" id="SSF54001">
    <property type="entry name" value="Cysteine proteinases"/>
    <property type="match status" value="1"/>
</dbReference>
<dbReference type="InterPro" id="IPR051794">
    <property type="entry name" value="PG_Endopeptidase_C40"/>
</dbReference>
<keyword evidence="8" id="KW-1185">Reference proteome</keyword>
<keyword evidence="4" id="KW-0788">Thiol protease</keyword>
<evidence type="ECO:0000313" key="7">
    <source>
        <dbReference type="EMBL" id="MBU2668315.1"/>
    </source>
</evidence>
<evidence type="ECO:0000256" key="5">
    <source>
        <dbReference type="SAM" id="SignalP"/>
    </source>
</evidence>
<keyword evidence="2" id="KW-0645">Protease</keyword>
<dbReference type="Proteomes" id="UP001519654">
    <property type="component" value="Unassembled WGS sequence"/>
</dbReference>
<dbReference type="Pfam" id="PF00877">
    <property type="entry name" value="NLPC_P60"/>
    <property type="match status" value="1"/>
</dbReference>
<dbReference type="PANTHER" id="PTHR47359:SF3">
    <property type="entry name" value="NLP_P60 DOMAIN-CONTAINING PROTEIN-RELATED"/>
    <property type="match status" value="1"/>
</dbReference>
<dbReference type="InterPro" id="IPR006311">
    <property type="entry name" value="TAT_signal"/>
</dbReference>
<proteinExistence type="inferred from homology"/>
<evidence type="ECO:0000259" key="6">
    <source>
        <dbReference type="PROSITE" id="PS51935"/>
    </source>
</evidence>
<comment type="similarity">
    <text evidence="1">Belongs to the peptidase C40 family.</text>
</comment>
<dbReference type="InterPro" id="IPR000064">
    <property type="entry name" value="NLP_P60_dom"/>
</dbReference>
<keyword evidence="3" id="KW-0378">Hydrolase</keyword>
<dbReference type="RefSeq" id="WP_215792579.1">
    <property type="nucleotide sequence ID" value="NZ_JAHKKG010000011.1"/>
</dbReference>
<feature type="domain" description="NlpC/P60" evidence="6">
    <location>
        <begin position="50"/>
        <end position="166"/>
    </location>
</feature>
<organism evidence="7 8">
    <name type="scientific">Paractinoplanes bogorensis</name>
    <dbReference type="NCBI Taxonomy" id="1610840"/>
    <lineage>
        <taxon>Bacteria</taxon>
        <taxon>Bacillati</taxon>
        <taxon>Actinomycetota</taxon>
        <taxon>Actinomycetes</taxon>
        <taxon>Micromonosporales</taxon>
        <taxon>Micromonosporaceae</taxon>
        <taxon>Paractinoplanes</taxon>
    </lineage>
</organism>
<feature type="signal peptide" evidence="5">
    <location>
        <begin position="1"/>
        <end position="28"/>
    </location>
</feature>
<feature type="chain" id="PRO_5045364378" evidence="5">
    <location>
        <begin position="29"/>
        <end position="166"/>
    </location>
</feature>
<dbReference type="PROSITE" id="PS51318">
    <property type="entry name" value="TAT"/>
    <property type="match status" value="1"/>
</dbReference>
<keyword evidence="5" id="KW-0732">Signal</keyword>
<evidence type="ECO:0000256" key="2">
    <source>
        <dbReference type="ARBA" id="ARBA00022670"/>
    </source>
</evidence>
<reference evidence="7 8" key="1">
    <citation type="submission" date="2021-06" db="EMBL/GenBank/DDBJ databases">
        <title>Actinoplanes lichenicola sp. nov., and Actinoplanes ovalisporus sp. nov., isolated from lichen in Thailand.</title>
        <authorList>
            <person name="Saeng-In P."/>
            <person name="Kanchanasin P."/>
            <person name="Yuki M."/>
            <person name="Kudo T."/>
            <person name="Ohkuma M."/>
            <person name="Phongsopitanun W."/>
            <person name="Tanasupawat S."/>
        </authorList>
    </citation>
    <scope>NUCLEOTIDE SEQUENCE [LARGE SCALE GENOMIC DNA]</scope>
    <source>
        <strain evidence="7 8">NBRC 110975</strain>
    </source>
</reference>